<keyword evidence="2" id="KW-0812">Transmembrane</keyword>
<sequence length="91" mass="9458">MRKGGYVALEAVGLVITALAAQTAIRGLLDRDSEVLWSILDWVPGGLTGRLILLGCIALVGMVAGGWAHTRQRPNTGRAGDSAGSRDQGTT</sequence>
<feature type="transmembrane region" description="Helical" evidence="2">
    <location>
        <begin position="49"/>
        <end position="68"/>
    </location>
</feature>
<dbReference type="RefSeq" id="WP_093461451.1">
    <property type="nucleotide sequence ID" value="NZ_FNST01000002.1"/>
</dbReference>
<protein>
    <submittedName>
        <fullName evidence="3">Uncharacterized protein</fullName>
    </submittedName>
</protein>
<reference evidence="4" key="1">
    <citation type="submission" date="2016-10" db="EMBL/GenBank/DDBJ databases">
        <authorList>
            <person name="Varghese N."/>
            <person name="Submissions S."/>
        </authorList>
    </citation>
    <scope>NUCLEOTIDE SEQUENCE [LARGE SCALE GENOMIC DNA]</scope>
    <source>
        <strain evidence="4">DSM 40318</strain>
    </source>
</reference>
<accession>A0A1H4MK27</accession>
<keyword evidence="4" id="KW-1185">Reference proteome</keyword>
<keyword evidence="2" id="KW-1133">Transmembrane helix</keyword>
<dbReference type="Proteomes" id="UP000198609">
    <property type="component" value="Unassembled WGS sequence"/>
</dbReference>
<dbReference type="AlphaFoldDB" id="A0A1H4MK27"/>
<feature type="transmembrane region" description="Helical" evidence="2">
    <location>
        <begin position="7"/>
        <end position="29"/>
    </location>
</feature>
<feature type="region of interest" description="Disordered" evidence="1">
    <location>
        <begin position="69"/>
        <end position="91"/>
    </location>
</feature>
<evidence type="ECO:0000313" key="4">
    <source>
        <dbReference type="Proteomes" id="UP000198609"/>
    </source>
</evidence>
<evidence type="ECO:0000313" key="3">
    <source>
        <dbReference type="EMBL" id="SEB82722.1"/>
    </source>
</evidence>
<organism evidence="3 4">
    <name type="scientific">Streptomyces melanosporofaciens</name>
    <dbReference type="NCBI Taxonomy" id="67327"/>
    <lineage>
        <taxon>Bacteria</taxon>
        <taxon>Bacillati</taxon>
        <taxon>Actinomycetota</taxon>
        <taxon>Actinomycetes</taxon>
        <taxon>Kitasatosporales</taxon>
        <taxon>Streptomycetaceae</taxon>
        <taxon>Streptomyces</taxon>
        <taxon>Streptomyces violaceusniger group</taxon>
    </lineage>
</organism>
<gene>
    <name evidence="3" type="ORF">SAMN04490356_1830</name>
</gene>
<evidence type="ECO:0000256" key="1">
    <source>
        <dbReference type="SAM" id="MobiDB-lite"/>
    </source>
</evidence>
<evidence type="ECO:0000256" key="2">
    <source>
        <dbReference type="SAM" id="Phobius"/>
    </source>
</evidence>
<name>A0A1H4MK27_STRMJ</name>
<proteinExistence type="predicted"/>
<keyword evidence="2" id="KW-0472">Membrane</keyword>
<dbReference type="EMBL" id="FNST01000002">
    <property type="protein sequence ID" value="SEB82722.1"/>
    <property type="molecule type" value="Genomic_DNA"/>
</dbReference>